<evidence type="ECO:0000313" key="1">
    <source>
        <dbReference type="EMBL" id="OMJ94909.1"/>
    </source>
</evidence>
<sequence length="115" mass="13210">MTNEIIQGASIVYGQLEIFNQVDLGPYQVESFTINIELEGFDYFVVNYIGENASHPVLHPFYYTAMPLEITEKDLNDKQRALLREALSYGDEREAALLKFLILTRNANSYQDLLN</sequence>
<keyword evidence="2" id="KW-1185">Reference proteome</keyword>
<gene>
    <name evidence="1" type="ORF">SteCoe_1766</name>
</gene>
<proteinExistence type="predicted"/>
<reference evidence="1 2" key="1">
    <citation type="submission" date="2016-11" db="EMBL/GenBank/DDBJ databases">
        <title>The macronuclear genome of Stentor coeruleus: a giant cell with tiny introns.</title>
        <authorList>
            <person name="Slabodnick M."/>
            <person name="Ruby J.G."/>
            <person name="Reiff S.B."/>
            <person name="Swart E.C."/>
            <person name="Gosai S."/>
            <person name="Prabakaran S."/>
            <person name="Witkowska E."/>
            <person name="Larue G.E."/>
            <person name="Fisher S."/>
            <person name="Freeman R.M."/>
            <person name="Gunawardena J."/>
            <person name="Chu W."/>
            <person name="Stover N.A."/>
            <person name="Gregory B.D."/>
            <person name="Nowacki M."/>
            <person name="Derisi J."/>
            <person name="Roy S.W."/>
            <person name="Marshall W.F."/>
            <person name="Sood P."/>
        </authorList>
    </citation>
    <scope>NUCLEOTIDE SEQUENCE [LARGE SCALE GENOMIC DNA]</scope>
    <source>
        <strain evidence="1">WM001</strain>
    </source>
</reference>
<protein>
    <submittedName>
        <fullName evidence="1">Uncharacterized protein</fullName>
    </submittedName>
</protein>
<evidence type="ECO:0000313" key="2">
    <source>
        <dbReference type="Proteomes" id="UP000187209"/>
    </source>
</evidence>
<accession>A0A1R2D0W6</accession>
<comment type="caution">
    <text evidence="1">The sequence shown here is derived from an EMBL/GenBank/DDBJ whole genome shotgun (WGS) entry which is preliminary data.</text>
</comment>
<organism evidence="1 2">
    <name type="scientific">Stentor coeruleus</name>
    <dbReference type="NCBI Taxonomy" id="5963"/>
    <lineage>
        <taxon>Eukaryota</taxon>
        <taxon>Sar</taxon>
        <taxon>Alveolata</taxon>
        <taxon>Ciliophora</taxon>
        <taxon>Postciliodesmatophora</taxon>
        <taxon>Heterotrichea</taxon>
        <taxon>Heterotrichida</taxon>
        <taxon>Stentoridae</taxon>
        <taxon>Stentor</taxon>
    </lineage>
</organism>
<dbReference type="Proteomes" id="UP000187209">
    <property type="component" value="Unassembled WGS sequence"/>
</dbReference>
<dbReference type="EMBL" id="MPUH01000019">
    <property type="protein sequence ID" value="OMJ94909.1"/>
    <property type="molecule type" value="Genomic_DNA"/>
</dbReference>
<dbReference type="AlphaFoldDB" id="A0A1R2D0W6"/>
<name>A0A1R2D0W6_9CILI</name>